<keyword evidence="1" id="KW-0732">Signal</keyword>
<feature type="domain" description="NTF2-like" evidence="2">
    <location>
        <begin position="23"/>
        <end position="163"/>
    </location>
</feature>
<proteinExistence type="predicted"/>
<evidence type="ECO:0000313" key="3">
    <source>
        <dbReference type="EMBL" id="KAF2674802.1"/>
    </source>
</evidence>
<dbReference type="AlphaFoldDB" id="A0A6A6URA8"/>
<organism evidence="3 4">
    <name type="scientific">Microthyrium microscopicum</name>
    <dbReference type="NCBI Taxonomy" id="703497"/>
    <lineage>
        <taxon>Eukaryota</taxon>
        <taxon>Fungi</taxon>
        <taxon>Dikarya</taxon>
        <taxon>Ascomycota</taxon>
        <taxon>Pezizomycotina</taxon>
        <taxon>Dothideomycetes</taxon>
        <taxon>Dothideomycetes incertae sedis</taxon>
        <taxon>Microthyriales</taxon>
        <taxon>Microthyriaceae</taxon>
        <taxon>Microthyrium</taxon>
    </lineage>
</organism>
<evidence type="ECO:0000259" key="2">
    <source>
        <dbReference type="Pfam" id="PF26534"/>
    </source>
</evidence>
<evidence type="ECO:0000313" key="4">
    <source>
        <dbReference type="Proteomes" id="UP000799302"/>
    </source>
</evidence>
<dbReference type="EMBL" id="MU004230">
    <property type="protein sequence ID" value="KAF2674802.1"/>
    <property type="molecule type" value="Genomic_DNA"/>
</dbReference>
<dbReference type="Pfam" id="PF26534">
    <property type="entry name" value="NTF2_7"/>
    <property type="match status" value="1"/>
</dbReference>
<dbReference type="InterPro" id="IPR058645">
    <property type="entry name" value="NTF2-like_dom_7"/>
</dbReference>
<keyword evidence="4" id="KW-1185">Reference proteome</keyword>
<feature type="chain" id="PRO_5025343293" description="NTF2-like domain-containing protein" evidence="1">
    <location>
        <begin position="21"/>
        <end position="167"/>
    </location>
</feature>
<reference evidence="3" key="1">
    <citation type="journal article" date="2020" name="Stud. Mycol.">
        <title>101 Dothideomycetes genomes: a test case for predicting lifestyles and emergence of pathogens.</title>
        <authorList>
            <person name="Haridas S."/>
            <person name="Albert R."/>
            <person name="Binder M."/>
            <person name="Bloem J."/>
            <person name="Labutti K."/>
            <person name="Salamov A."/>
            <person name="Andreopoulos B."/>
            <person name="Baker S."/>
            <person name="Barry K."/>
            <person name="Bills G."/>
            <person name="Bluhm B."/>
            <person name="Cannon C."/>
            <person name="Castanera R."/>
            <person name="Culley D."/>
            <person name="Daum C."/>
            <person name="Ezra D."/>
            <person name="Gonzalez J."/>
            <person name="Henrissat B."/>
            <person name="Kuo A."/>
            <person name="Liang C."/>
            <person name="Lipzen A."/>
            <person name="Lutzoni F."/>
            <person name="Magnuson J."/>
            <person name="Mondo S."/>
            <person name="Nolan M."/>
            <person name="Ohm R."/>
            <person name="Pangilinan J."/>
            <person name="Park H.-J."/>
            <person name="Ramirez L."/>
            <person name="Alfaro M."/>
            <person name="Sun H."/>
            <person name="Tritt A."/>
            <person name="Yoshinaga Y."/>
            <person name="Zwiers L.-H."/>
            <person name="Turgeon B."/>
            <person name="Goodwin S."/>
            <person name="Spatafora J."/>
            <person name="Crous P."/>
            <person name="Grigoriev I."/>
        </authorList>
    </citation>
    <scope>NUCLEOTIDE SEQUENCE</scope>
    <source>
        <strain evidence="3">CBS 115976</strain>
    </source>
</reference>
<feature type="signal peptide" evidence="1">
    <location>
        <begin position="1"/>
        <end position="20"/>
    </location>
</feature>
<accession>A0A6A6URA8</accession>
<dbReference type="SUPFAM" id="SSF54427">
    <property type="entry name" value="NTF2-like"/>
    <property type="match status" value="1"/>
</dbReference>
<dbReference type="Gene3D" id="3.10.450.50">
    <property type="match status" value="1"/>
</dbReference>
<gene>
    <name evidence="3" type="ORF">BT63DRAFT_21041</name>
</gene>
<dbReference type="InterPro" id="IPR032710">
    <property type="entry name" value="NTF2-like_dom_sf"/>
</dbReference>
<protein>
    <recommendedName>
        <fullName evidence="2">NTF2-like domain-containing protein</fullName>
    </recommendedName>
</protein>
<evidence type="ECO:0000256" key="1">
    <source>
        <dbReference type="SAM" id="SignalP"/>
    </source>
</evidence>
<dbReference type="Proteomes" id="UP000799302">
    <property type="component" value="Unassembled WGS sequence"/>
</dbReference>
<name>A0A6A6URA8_9PEZI</name>
<sequence>MVQLTSLLVPLFAVASLASSSPKCLTDDEAWSFSRRWLDIWSTGKLTKESQLYKLVTKNVLNLDGTYGAATIGIDALYASATYVDPLVTDVVQSPEFVFHSCDSIAARWSYNAVSTGNGSTVPAGTKIFLEGIELLTVDLKSRLIYNSTSSADWVLLATQLGQTVNL</sequence>
<dbReference type="OrthoDB" id="3526850at2759"/>